<evidence type="ECO:0000256" key="2">
    <source>
        <dbReference type="ARBA" id="ARBA00001933"/>
    </source>
</evidence>
<evidence type="ECO:0000256" key="7">
    <source>
        <dbReference type="ARBA" id="ARBA00022898"/>
    </source>
</evidence>
<keyword evidence="4" id="KW-0321">Glycogen metabolism</keyword>
<dbReference type="GO" id="GO:0008184">
    <property type="term" value="F:glycogen phosphorylase activity"/>
    <property type="evidence" value="ECO:0007669"/>
    <property type="project" value="InterPro"/>
</dbReference>
<dbReference type="CDD" id="cd04300">
    <property type="entry name" value="GT35_Glycogen_Phosphorylase"/>
    <property type="match status" value="1"/>
</dbReference>
<keyword evidence="13" id="KW-1185">Reference proteome</keyword>
<dbReference type="SUPFAM" id="SSF53756">
    <property type="entry name" value="UDP-Glycosyltransferase/glycogen phosphorylase"/>
    <property type="match status" value="1"/>
</dbReference>
<evidence type="ECO:0000256" key="10">
    <source>
        <dbReference type="PIRSR" id="PIRSR000460-1"/>
    </source>
</evidence>
<evidence type="ECO:0000256" key="6">
    <source>
        <dbReference type="ARBA" id="ARBA00022679"/>
    </source>
</evidence>
<dbReference type="InterPro" id="IPR035090">
    <property type="entry name" value="Pyridoxal_P_attach_site"/>
</dbReference>
<evidence type="ECO:0000256" key="1">
    <source>
        <dbReference type="ARBA" id="ARBA00001275"/>
    </source>
</evidence>
<evidence type="ECO:0000256" key="11">
    <source>
        <dbReference type="RuleBase" id="RU000587"/>
    </source>
</evidence>
<dbReference type="Gene3D" id="3.40.50.2000">
    <property type="entry name" value="Glycogen Phosphorylase B"/>
    <property type="match status" value="2"/>
</dbReference>
<dbReference type="InterPro" id="IPR000811">
    <property type="entry name" value="Glyco_trans_35"/>
</dbReference>
<dbReference type="GO" id="GO:0005737">
    <property type="term" value="C:cytoplasm"/>
    <property type="evidence" value="ECO:0007669"/>
    <property type="project" value="TreeGrafter"/>
</dbReference>
<dbReference type="NCBIfam" id="TIGR02093">
    <property type="entry name" value="P_ylase"/>
    <property type="match status" value="1"/>
</dbReference>
<comment type="function">
    <text evidence="9">Phosphorylase is an important allosteric enzyme in carbohydrate metabolism. Enzymes from different sources differ in their regulatory mechanisms and in their natural substrates. However, all known phosphorylases share catalytic and structural properties.</text>
</comment>
<dbReference type="PIRSF" id="PIRSF000460">
    <property type="entry name" value="Pprylas_GlgP"/>
    <property type="match status" value="1"/>
</dbReference>
<reference evidence="12 13" key="1">
    <citation type="journal article" date="2011" name="EMBO J.">
        <title>Structural diversity of bacterial flagellar motors.</title>
        <authorList>
            <person name="Chen S."/>
            <person name="Beeby M."/>
            <person name="Murphy G.E."/>
            <person name="Leadbetter J.R."/>
            <person name="Hendrixson D.R."/>
            <person name="Briegel A."/>
            <person name="Li Z."/>
            <person name="Shi J."/>
            <person name="Tocheva E.I."/>
            <person name="Muller A."/>
            <person name="Dobro M.J."/>
            <person name="Jensen G.J."/>
        </authorList>
    </citation>
    <scope>NUCLEOTIDE SEQUENCE [LARGE SCALE GENOMIC DNA]</scope>
    <source>
        <strain evidence="12 13">DSM 6540</strain>
    </source>
</reference>
<comment type="caution">
    <text evidence="12">The sequence shown here is derived from an EMBL/GenBank/DDBJ whole genome shotgun (WGS) entry which is preliminary data.</text>
</comment>
<dbReference type="FunFam" id="3.40.50.2000:FF:000005">
    <property type="entry name" value="Alpha-1,4 glucan phosphorylase"/>
    <property type="match status" value="1"/>
</dbReference>
<evidence type="ECO:0000256" key="8">
    <source>
        <dbReference type="ARBA" id="ARBA00023277"/>
    </source>
</evidence>
<dbReference type="OrthoDB" id="9760804at2"/>
<comment type="similarity">
    <text evidence="3 11">Belongs to the glycogen phosphorylase family.</text>
</comment>
<accession>F7NQE8</accession>
<keyword evidence="8 11" id="KW-0119">Carbohydrate metabolism</keyword>
<dbReference type="InterPro" id="IPR011833">
    <property type="entry name" value="Glycg_phsphrylas"/>
</dbReference>
<dbReference type="eggNOG" id="COG0058">
    <property type="taxonomic scope" value="Bacteria"/>
</dbReference>
<dbReference type="AlphaFoldDB" id="F7NQE8"/>
<evidence type="ECO:0000256" key="4">
    <source>
        <dbReference type="ARBA" id="ARBA00022600"/>
    </source>
</evidence>
<keyword evidence="5 11" id="KW-0328">Glycosyltransferase</keyword>
<comment type="catalytic activity">
    <reaction evidence="1 11">
        <text>[(1-&gt;4)-alpha-D-glucosyl](n) + phosphate = [(1-&gt;4)-alpha-D-glucosyl](n-1) + alpha-D-glucose 1-phosphate</text>
        <dbReference type="Rhea" id="RHEA:41732"/>
        <dbReference type="Rhea" id="RHEA-COMP:9584"/>
        <dbReference type="Rhea" id="RHEA-COMP:9586"/>
        <dbReference type="ChEBI" id="CHEBI:15444"/>
        <dbReference type="ChEBI" id="CHEBI:43474"/>
        <dbReference type="ChEBI" id="CHEBI:58601"/>
        <dbReference type="EC" id="2.4.1.1"/>
    </reaction>
</comment>
<protein>
    <recommendedName>
        <fullName evidence="11">Alpha-1,4 glucan phosphorylase</fullName>
        <ecNumber evidence="11">2.4.1.1</ecNumber>
    </recommendedName>
</protein>
<dbReference type="PANTHER" id="PTHR11468">
    <property type="entry name" value="GLYCOGEN PHOSPHORYLASE"/>
    <property type="match status" value="1"/>
</dbReference>
<dbReference type="EMBL" id="AFGF01000294">
    <property type="protein sequence ID" value="EGO61726.1"/>
    <property type="molecule type" value="Genomic_DNA"/>
</dbReference>
<dbReference type="Proteomes" id="UP000003240">
    <property type="component" value="Unassembled WGS sequence"/>
</dbReference>
<dbReference type="FunFam" id="3.40.50.2000:FF:000807">
    <property type="entry name" value="Alpha-glucan phosphorylase 2, cytosolic"/>
    <property type="match status" value="1"/>
</dbReference>
<evidence type="ECO:0000313" key="13">
    <source>
        <dbReference type="Proteomes" id="UP000003240"/>
    </source>
</evidence>
<dbReference type="RefSeq" id="WP_004100178.1">
    <property type="nucleotide sequence ID" value="NZ_AFGF01000294.1"/>
</dbReference>
<evidence type="ECO:0000256" key="3">
    <source>
        <dbReference type="ARBA" id="ARBA00006047"/>
    </source>
</evidence>
<evidence type="ECO:0000313" key="12">
    <source>
        <dbReference type="EMBL" id="EGO61726.1"/>
    </source>
</evidence>
<comment type="function">
    <text evidence="11">Allosteric enzyme that catalyzes the rate-limiting step in glycogen catabolism, the phosphorolytic cleavage of glycogen to produce glucose-1-phosphate, and plays a central role in maintaining cellular and organismal glucose homeostasis.</text>
</comment>
<dbReference type="EC" id="2.4.1.1" evidence="11"/>
<dbReference type="PROSITE" id="PS00102">
    <property type="entry name" value="PHOSPHORYLASE"/>
    <property type="match status" value="1"/>
</dbReference>
<proteinExistence type="inferred from homology"/>
<comment type="cofactor">
    <cofactor evidence="2 11">
        <name>pyridoxal 5'-phosphate</name>
        <dbReference type="ChEBI" id="CHEBI:597326"/>
    </cofactor>
</comment>
<evidence type="ECO:0000256" key="9">
    <source>
        <dbReference type="ARBA" id="ARBA00025174"/>
    </source>
</evidence>
<dbReference type="GO" id="GO:0005980">
    <property type="term" value="P:glycogen catabolic process"/>
    <property type="evidence" value="ECO:0007669"/>
    <property type="project" value="TreeGrafter"/>
</dbReference>
<organism evidence="12 13">
    <name type="scientific">Acetonema longum DSM 6540</name>
    <dbReference type="NCBI Taxonomy" id="1009370"/>
    <lineage>
        <taxon>Bacteria</taxon>
        <taxon>Bacillati</taxon>
        <taxon>Bacillota</taxon>
        <taxon>Negativicutes</taxon>
        <taxon>Acetonemataceae</taxon>
        <taxon>Acetonema</taxon>
    </lineage>
</organism>
<dbReference type="Pfam" id="PF00343">
    <property type="entry name" value="Phosphorylase"/>
    <property type="match status" value="1"/>
</dbReference>
<evidence type="ECO:0000256" key="5">
    <source>
        <dbReference type="ARBA" id="ARBA00022676"/>
    </source>
</evidence>
<dbReference type="STRING" id="1009370.ALO_21736"/>
<gene>
    <name evidence="12" type="ORF">ALO_21736</name>
</gene>
<name>F7NQE8_9FIRM</name>
<keyword evidence="6 11" id="KW-0808">Transferase</keyword>
<sequence>MFSSKEQFKETFLDKLNGMFGKSLEEASSMDRYMALGAAVRNHIARKWVKTNERYLYKGERQVYYFSIEFLLGRLLGANLLNIGIRRFCQDALGELGIDLNELENLEADAGLGNGGLGRLAACFLDSMASLSLPVHGCGIRYKYGLFEQKIVDGYQMELPDNWLKNGNVWEIRKPDKAVIVRFYGTVRMEARDGRLRFIHENYKPVLAVPYDVPVIGFQNQTVNTLRLWSAETVSAEQGLEYSDLNRCKRLENIQYQYDVDAISEILYPDDTHYEGRVLRLKQQYFFVSAGLQSIVRRYKRKNGTLLEFADKIAIHINDTHPALVIPELMRIFIDEEGMGWEEAWQITVNTVSYTNHTILPEAMEKWPVEIMHHLLPRIYMILQEINERFCRHLWHSFPGDWDKIHQMAVIADDYVHMAHLAIAGSYSVNGVAKIHTEILKKEVLKSFAQTYPYKFNNKTNGITHRRWLLQANPNLARLISRIVGDSWLYHPAYLASLRRYSEDAAFREKVAAIKLANKEKLARHVRNKYGITLDPHSLFDVHVKRIHAYKRQLLNALHILDLYNRLKENPDLDIPPRTFIFAGKAAPGYYLAKRVIKLVNTLAAMVNHDPRIRDKLKVVFLENYSVSLAELIIPAADLSQQISTASKEASGTGNMKFMLNGAITLGTLDGANIEIREEVGDENIIIFGLTADEVLQYYQQGGYRAWDLYHSQPRLQLVLDQLVNGFLPAPGEEFRVIFNSLLHDNDEFFVLKDFFPYAAAQETAGRLFADRQRWGRMAIHNIAHAGFFSSDRTVSEYAVGIWKINPVVIGDPYMVGMDRR</sequence>
<keyword evidence="7 10" id="KW-0663">Pyridoxal phosphate</keyword>
<dbReference type="PANTHER" id="PTHR11468:SF3">
    <property type="entry name" value="GLYCOGEN PHOSPHORYLASE, LIVER FORM"/>
    <property type="match status" value="1"/>
</dbReference>
<feature type="modified residue" description="N6-(pyridoxal phosphate)lysine" evidence="10">
    <location>
        <position position="657"/>
    </location>
</feature>
<dbReference type="GO" id="GO:0030170">
    <property type="term" value="F:pyridoxal phosphate binding"/>
    <property type="evidence" value="ECO:0007669"/>
    <property type="project" value="InterPro"/>
</dbReference>